<keyword evidence="2" id="KW-0489">Methyltransferase</keyword>
<proteinExistence type="predicted"/>
<evidence type="ECO:0000313" key="3">
    <source>
        <dbReference type="Proteomes" id="UP000185639"/>
    </source>
</evidence>
<dbReference type="Proteomes" id="UP000185639">
    <property type="component" value="Unassembled WGS sequence"/>
</dbReference>
<dbReference type="GO" id="GO:0032259">
    <property type="term" value="P:methylation"/>
    <property type="evidence" value="ECO:0007669"/>
    <property type="project" value="UniProtKB-KW"/>
</dbReference>
<dbReference type="Gene3D" id="3.40.50.1820">
    <property type="entry name" value="alpha/beta hydrolase"/>
    <property type="match status" value="1"/>
</dbReference>
<gene>
    <name evidence="2" type="ORF">SAMN05421686_101230</name>
</gene>
<feature type="domain" description="AB hydrolase-1" evidence="1">
    <location>
        <begin position="32"/>
        <end position="205"/>
    </location>
</feature>
<reference evidence="3" key="1">
    <citation type="submission" date="2017-01" db="EMBL/GenBank/DDBJ databases">
        <authorList>
            <person name="Varghese N."/>
            <person name="Submissions S."/>
        </authorList>
    </citation>
    <scope>NUCLEOTIDE SEQUENCE [LARGE SCALE GENOMIC DNA]</scope>
    <source>
        <strain evidence="3">DSM 24913</strain>
    </source>
</reference>
<dbReference type="EMBL" id="FTOH01000001">
    <property type="protein sequence ID" value="SIS42914.1"/>
    <property type="molecule type" value="Genomic_DNA"/>
</dbReference>
<accession>A0A1N7J0V4</accession>
<dbReference type="OrthoDB" id="9780744at2"/>
<dbReference type="GO" id="GO:0008168">
    <property type="term" value="F:methyltransferase activity"/>
    <property type="evidence" value="ECO:0007669"/>
    <property type="project" value="UniProtKB-KW"/>
</dbReference>
<dbReference type="Pfam" id="PF12697">
    <property type="entry name" value="Abhydrolase_6"/>
    <property type="match status" value="1"/>
</dbReference>
<dbReference type="RefSeq" id="WP_076513597.1">
    <property type="nucleotide sequence ID" value="NZ_FTOH01000001.1"/>
</dbReference>
<name>A0A1N7J0V4_9GAMM</name>
<dbReference type="STRING" id="484498.SAMN05421686_101230"/>
<sequence length="251" mass="27495">MTPLWQKLQSTQGSDLNWLWLPGWSFRADVFAPFFDSLPGHHWGADYLSNDCSFEAAASQLAATAPDTDSLEGSSAIWIGWSLGGALAAAACAGTAATRSQFLVTLATGQRFLSDKTGSGMPREDFEAFSQSLTSNAETTLKRFTGLCAQGSSEARSLIKQLKSSQHLAQSELNRTLEWLRYEVLPPSPRSLHLYGHADALKPSQMPPVELSPGESHAFFLTTEGKHHLLERLHQLAEQLQHESAKPEEMP</sequence>
<organism evidence="2 3">
    <name type="scientific">Thalassolituus maritimus</name>
    <dbReference type="NCBI Taxonomy" id="484498"/>
    <lineage>
        <taxon>Bacteria</taxon>
        <taxon>Pseudomonadati</taxon>
        <taxon>Pseudomonadota</taxon>
        <taxon>Gammaproteobacteria</taxon>
        <taxon>Oceanospirillales</taxon>
        <taxon>Oceanospirillaceae</taxon>
        <taxon>Thalassolituus</taxon>
    </lineage>
</organism>
<evidence type="ECO:0000259" key="1">
    <source>
        <dbReference type="Pfam" id="PF12697"/>
    </source>
</evidence>
<keyword evidence="2" id="KW-0808">Transferase</keyword>
<keyword evidence="3" id="KW-1185">Reference proteome</keyword>
<dbReference type="SUPFAM" id="SSF53474">
    <property type="entry name" value="alpha/beta-Hydrolases"/>
    <property type="match status" value="1"/>
</dbReference>
<dbReference type="InterPro" id="IPR000073">
    <property type="entry name" value="AB_hydrolase_1"/>
</dbReference>
<evidence type="ECO:0000313" key="2">
    <source>
        <dbReference type="EMBL" id="SIS42914.1"/>
    </source>
</evidence>
<dbReference type="AlphaFoldDB" id="A0A1N7J0V4"/>
<dbReference type="InterPro" id="IPR029058">
    <property type="entry name" value="AB_hydrolase_fold"/>
</dbReference>
<protein>
    <submittedName>
        <fullName evidence="2">Malonyl-CoA O-methyltransferase/pimeloyl-[acyl-carrier protein] methyl ester esterase</fullName>
    </submittedName>
</protein>